<comment type="caution">
    <text evidence="1">The sequence shown here is derived from an EMBL/GenBank/DDBJ whole genome shotgun (WGS) entry which is preliminary data.</text>
</comment>
<evidence type="ECO:0000313" key="2">
    <source>
        <dbReference type="Proteomes" id="UP000448908"/>
    </source>
</evidence>
<name>A0AA43W0J5_9BACT</name>
<dbReference type="RefSeq" id="WP_155151307.1">
    <property type="nucleotide sequence ID" value="NZ_WNCS01000010.1"/>
</dbReference>
<gene>
    <name evidence="1" type="ORF">GMD92_02495</name>
</gene>
<dbReference type="Proteomes" id="UP000448908">
    <property type="component" value="Unassembled WGS sequence"/>
</dbReference>
<protein>
    <submittedName>
        <fullName evidence="1">Uncharacterized protein</fullName>
    </submittedName>
</protein>
<evidence type="ECO:0000313" key="1">
    <source>
        <dbReference type="EMBL" id="MTU67979.1"/>
    </source>
</evidence>
<dbReference type="EMBL" id="WNDA01000003">
    <property type="protein sequence ID" value="MTU67979.1"/>
    <property type="molecule type" value="Genomic_DNA"/>
</dbReference>
<reference evidence="1 2" key="1">
    <citation type="journal article" date="2019" name="Nat. Med.">
        <title>A library of human gut bacterial isolates paired with longitudinal multiomics data enables mechanistic microbiome research.</title>
        <authorList>
            <person name="Poyet M."/>
            <person name="Groussin M."/>
            <person name="Gibbons S.M."/>
            <person name="Avila-Pacheco J."/>
            <person name="Jiang X."/>
            <person name="Kearney S.M."/>
            <person name="Perrotta A.R."/>
            <person name="Berdy B."/>
            <person name="Zhao S."/>
            <person name="Lieberman T.D."/>
            <person name="Swanson P.K."/>
            <person name="Smith M."/>
            <person name="Roesemann S."/>
            <person name="Alexander J.E."/>
            <person name="Rich S.A."/>
            <person name="Livny J."/>
            <person name="Vlamakis H."/>
            <person name="Clish C."/>
            <person name="Bullock K."/>
            <person name="Deik A."/>
            <person name="Scott J."/>
            <person name="Pierce K.A."/>
            <person name="Xavier R.J."/>
            <person name="Alm E.J."/>
        </authorList>
    </citation>
    <scope>NUCLEOTIDE SEQUENCE [LARGE SCALE GENOMIC DNA]</scope>
    <source>
        <strain evidence="1 2">BIOML-A16</strain>
    </source>
</reference>
<sequence length="108" mass="12254">MSGADITFGLNVHLGVTGMGRRAFERCVRKTVRMGLLERIPVDGRYDYVWNRTAYGRLVEIISSTTSYTVLREFCDRVFGTEGREVASVTDNEVRTLKRTVFPTSGKR</sequence>
<proteinExistence type="predicted"/>
<dbReference type="AlphaFoldDB" id="A0AA43W0J5"/>
<organism evidence="1 2">
    <name type="scientific">Parabacteroides merdae</name>
    <dbReference type="NCBI Taxonomy" id="46503"/>
    <lineage>
        <taxon>Bacteria</taxon>
        <taxon>Pseudomonadati</taxon>
        <taxon>Bacteroidota</taxon>
        <taxon>Bacteroidia</taxon>
        <taxon>Bacteroidales</taxon>
        <taxon>Tannerellaceae</taxon>
        <taxon>Parabacteroides</taxon>
    </lineage>
</organism>
<accession>A0AA43W0J5</accession>